<dbReference type="InterPro" id="IPR026046">
    <property type="entry name" value="UBIAD1"/>
</dbReference>
<feature type="transmembrane region" description="Helical" evidence="8">
    <location>
        <begin position="172"/>
        <end position="195"/>
    </location>
</feature>
<dbReference type="EMBL" id="VFML01000001">
    <property type="protein sequence ID" value="TQJ02778.1"/>
    <property type="molecule type" value="Genomic_DNA"/>
</dbReference>
<evidence type="ECO:0000256" key="7">
    <source>
        <dbReference type="ARBA" id="ARBA00023136"/>
    </source>
</evidence>
<evidence type="ECO:0000313" key="9">
    <source>
        <dbReference type="EMBL" id="TQJ02778.1"/>
    </source>
</evidence>
<dbReference type="CDD" id="cd13962">
    <property type="entry name" value="PT_UbiA_UBIAD1"/>
    <property type="match status" value="1"/>
</dbReference>
<feature type="transmembrane region" description="Helical" evidence="8">
    <location>
        <begin position="147"/>
        <end position="166"/>
    </location>
</feature>
<feature type="transmembrane region" description="Helical" evidence="8">
    <location>
        <begin position="93"/>
        <end position="113"/>
    </location>
</feature>
<keyword evidence="7 8" id="KW-0472">Membrane</keyword>
<reference evidence="9 10" key="1">
    <citation type="submission" date="2019-06" db="EMBL/GenBank/DDBJ databases">
        <title>Sequencing the genomes of 1000 actinobacteria strains.</title>
        <authorList>
            <person name="Klenk H.-P."/>
        </authorList>
    </citation>
    <scope>NUCLEOTIDE SEQUENCE [LARGE SCALE GENOMIC DNA]</scope>
    <source>
        <strain evidence="9 10">DSM 45679</strain>
    </source>
</reference>
<dbReference type="GO" id="GO:0016020">
    <property type="term" value="C:membrane"/>
    <property type="evidence" value="ECO:0007669"/>
    <property type="project" value="UniProtKB-SubCell"/>
</dbReference>
<feature type="transmembrane region" description="Helical" evidence="8">
    <location>
        <begin position="216"/>
        <end position="240"/>
    </location>
</feature>
<keyword evidence="6 8" id="KW-1133">Transmembrane helix</keyword>
<evidence type="ECO:0000313" key="10">
    <source>
        <dbReference type="Proteomes" id="UP000320876"/>
    </source>
</evidence>
<dbReference type="Gene3D" id="1.10.357.140">
    <property type="entry name" value="UbiA prenyltransferase"/>
    <property type="match status" value="1"/>
</dbReference>
<comment type="subcellular location">
    <subcellularLocation>
        <location evidence="1">Membrane</location>
        <topology evidence="1">Multi-pass membrane protein</topology>
    </subcellularLocation>
</comment>
<feature type="transmembrane region" description="Helical" evidence="8">
    <location>
        <begin position="119"/>
        <end position="135"/>
    </location>
</feature>
<dbReference type="InterPro" id="IPR044878">
    <property type="entry name" value="UbiA_sf"/>
</dbReference>
<evidence type="ECO:0000256" key="2">
    <source>
        <dbReference type="ARBA" id="ARBA00004863"/>
    </source>
</evidence>
<dbReference type="Pfam" id="PF01040">
    <property type="entry name" value="UbiA"/>
    <property type="match status" value="1"/>
</dbReference>
<feature type="transmembrane region" description="Helical" evidence="8">
    <location>
        <begin position="16"/>
        <end position="34"/>
    </location>
</feature>
<accession>A0A542DI54</accession>
<dbReference type="InterPro" id="IPR000537">
    <property type="entry name" value="UbiA_prenyltransferase"/>
</dbReference>
<evidence type="ECO:0000256" key="8">
    <source>
        <dbReference type="SAM" id="Phobius"/>
    </source>
</evidence>
<dbReference type="PANTHER" id="PTHR13929">
    <property type="entry name" value="1,4-DIHYDROXY-2-NAPHTHOATE OCTAPRENYLTRANSFERASE"/>
    <property type="match status" value="1"/>
</dbReference>
<evidence type="ECO:0000256" key="3">
    <source>
        <dbReference type="ARBA" id="ARBA00022428"/>
    </source>
</evidence>
<evidence type="ECO:0000256" key="6">
    <source>
        <dbReference type="ARBA" id="ARBA00022989"/>
    </source>
</evidence>
<dbReference type="PANTHER" id="PTHR13929:SF0">
    <property type="entry name" value="UBIA PRENYLTRANSFERASE DOMAIN-CONTAINING PROTEIN 1"/>
    <property type="match status" value="1"/>
</dbReference>
<comment type="caution">
    <text evidence="9">The sequence shown here is derived from an EMBL/GenBank/DDBJ whole genome shotgun (WGS) entry which is preliminary data.</text>
</comment>
<evidence type="ECO:0000256" key="5">
    <source>
        <dbReference type="ARBA" id="ARBA00022692"/>
    </source>
</evidence>
<evidence type="ECO:0000256" key="1">
    <source>
        <dbReference type="ARBA" id="ARBA00004141"/>
    </source>
</evidence>
<dbReference type="Proteomes" id="UP000320876">
    <property type="component" value="Unassembled WGS sequence"/>
</dbReference>
<dbReference type="GO" id="GO:0042371">
    <property type="term" value="P:vitamin K biosynthetic process"/>
    <property type="evidence" value="ECO:0007669"/>
    <property type="project" value="TreeGrafter"/>
</dbReference>
<organism evidence="9 10">
    <name type="scientific">Amycolatopsis cihanbeyliensis</name>
    <dbReference type="NCBI Taxonomy" id="1128664"/>
    <lineage>
        <taxon>Bacteria</taxon>
        <taxon>Bacillati</taxon>
        <taxon>Actinomycetota</taxon>
        <taxon>Actinomycetes</taxon>
        <taxon>Pseudonocardiales</taxon>
        <taxon>Pseudonocardiaceae</taxon>
        <taxon>Amycolatopsis</taxon>
    </lineage>
</organism>
<sequence length="342" mass="36181">MRNQVDAFIRLGQPKFLLESLLMVTLGLTVSVYSGQSFQLVPWLMVQLIVTGTHLMTQYCNEYFDLRADRAHTGPNRWTGGSRVLVSGELKPVVGLSAAFTLLFGVLVLVVLLPAPVERLIGLAGITLAWFYTAPPVRLNYRALGEITTSGALTVLSPLLVVYAQMKTVPPVLLALFGPMFLVMVARMIVMNFCDRESDLRAGKRTLPNTLGPRRAALLFTALQVTAYGVVVVVTAVGILPAPPGIGLLATAALAYPICRRLLTEPPSEADPAAAAAIARLATTHAAATGFTAVIGMIVAMAVGSGGGWSSSALVCLGIFAVYTLLFTAVQLSGGNRKAVVS</sequence>
<protein>
    <submittedName>
        <fullName evidence="9">1,4-dihydroxy-2-naphthoate octaprenyltransferase</fullName>
    </submittedName>
</protein>
<dbReference type="OrthoDB" id="9767568at2"/>
<dbReference type="RefSeq" id="WP_141998028.1">
    <property type="nucleotide sequence ID" value="NZ_VFML01000001.1"/>
</dbReference>
<keyword evidence="10" id="KW-1185">Reference proteome</keyword>
<dbReference type="UniPathway" id="UPA00079"/>
<proteinExistence type="predicted"/>
<evidence type="ECO:0000256" key="4">
    <source>
        <dbReference type="ARBA" id="ARBA00022679"/>
    </source>
</evidence>
<name>A0A542DI54_AMYCI</name>
<keyword evidence="3" id="KW-0474">Menaquinone biosynthesis</keyword>
<dbReference type="GO" id="GO:0004659">
    <property type="term" value="F:prenyltransferase activity"/>
    <property type="evidence" value="ECO:0007669"/>
    <property type="project" value="InterPro"/>
</dbReference>
<feature type="transmembrane region" description="Helical" evidence="8">
    <location>
        <begin position="309"/>
        <end position="330"/>
    </location>
</feature>
<feature type="transmembrane region" description="Helical" evidence="8">
    <location>
        <begin position="284"/>
        <end position="303"/>
    </location>
</feature>
<dbReference type="GO" id="GO:0009234">
    <property type="term" value="P:menaquinone biosynthetic process"/>
    <property type="evidence" value="ECO:0007669"/>
    <property type="project" value="UniProtKB-UniPathway"/>
</dbReference>
<keyword evidence="5 8" id="KW-0812">Transmembrane</keyword>
<dbReference type="PIRSF" id="PIRSF005355">
    <property type="entry name" value="UBIAD1"/>
    <property type="match status" value="1"/>
</dbReference>
<comment type="pathway">
    <text evidence="2">Quinol/quinone metabolism; menaquinone biosynthesis.</text>
</comment>
<keyword evidence="4 9" id="KW-0808">Transferase</keyword>
<gene>
    <name evidence="9" type="ORF">FB471_2523</name>
</gene>
<dbReference type="AlphaFoldDB" id="A0A542DI54"/>